<feature type="domain" description="Glutamyl/glutaminyl-tRNA synthetase class Ib catalytic" evidence="8">
    <location>
        <begin position="10"/>
        <end position="283"/>
    </location>
</feature>
<dbReference type="Pfam" id="PF00749">
    <property type="entry name" value="tRNA-synt_1c"/>
    <property type="match status" value="1"/>
</dbReference>
<dbReference type="InterPro" id="IPR049940">
    <property type="entry name" value="GluQ/Sye"/>
</dbReference>
<proteinExistence type="inferred from homology"/>
<name>A0A5B8LUP2_9HYPH</name>
<keyword evidence="2" id="KW-0479">Metal-binding</keyword>
<keyword evidence="3 7" id="KW-0547">Nucleotide-binding</keyword>
<reference evidence="9 10" key="1">
    <citation type="submission" date="2019-07" db="EMBL/GenBank/DDBJ databases">
        <title>Full genome sequence of Devosia sp. Gsoil 520.</title>
        <authorList>
            <person name="Im W.-T."/>
        </authorList>
    </citation>
    <scope>NUCLEOTIDE SEQUENCE [LARGE SCALE GENOMIC DNA]</scope>
    <source>
        <strain evidence="9 10">Gsoil 520</strain>
    </source>
</reference>
<dbReference type="PROSITE" id="PS00178">
    <property type="entry name" value="AA_TRNA_LIGASE_I"/>
    <property type="match status" value="1"/>
</dbReference>
<evidence type="ECO:0000256" key="1">
    <source>
        <dbReference type="ARBA" id="ARBA00022598"/>
    </source>
</evidence>
<dbReference type="RefSeq" id="WP_146290574.1">
    <property type="nucleotide sequence ID" value="NZ_CP042304.1"/>
</dbReference>
<keyword evidence="6 7" id="KW-0030">Aminoacyl-tRNA synthetase</keyword>
<dbReference type="SUPFAM" id="SSF52374">
    <property type="entry name" value="Nucleotidylyl transferase"/>
    <property type="match status" value="1"/>
</dbReference>
<gene>
    <name evidence="9" type="ORF">FPZ08_13990</name>
</gene>
<evidence type="ECO:0000313" key="10">
    <source>
        <dbReference type="Proteomes" id="UP000315364"/>
    </source>
</evidence>
<dbReference type="EC" id="6.1.1.-" evidence="9"/>
<evidence type="ECO:0000313" key="9">
    <source>
        <dbReference type="EMBL" id="QDZ11756.1"/>
    </source>
</evidence>
<dbReference type="GO" id="GO:0004818">
    <property type="term" value="F:glutamate-tRNA ligase activity"/>
    <property type="evidence" value="ECO:0007669"/>
    <property type="project" value="TreeGrafter"/>
</dbReference>
<dbReference type="NCBIfam" id="NF004315">
    <property type="entry name" value="PRK05710.1-4"/>
    <property type="match status" value="1"/>
</dbReference>
<keyword evidence="7" id="KW-0648">Protein biosynthesis</keyword>
<dbReference type="KEGG" id="dea:FPZ08_13990"/>
<comment type="similarity">
    <text evidence="7">Belongs to the class-I aminoacyl-tRNA synthetase family.</text>
</comment>
<evidence type="ECO:0000256" key="2">
    <source>
        <dbReference type="ARBA" id="ARBA00022723"/>
    </source>
</evidence>
<dbReference type="Gene3D" id="3.40.50.620">
    <property type="entry name" value="HUPs"/>
    <property type="match status" value="1"/>
</dbReference>
<dbReference type="AlphaFoldDB" id="A0A5B8LUP2"/>
<dbReference type="PANTHER" id="PTHR43311">
    <property type="entry name" value="GLUTAMATE--TRNA LIGASE"/>
    <property type="match status" value="1"/>
</dbReference>
<evidence type="ECO:0000256" key="6">
    <source>
        <dbReference type="ARBA" id="ARBA00023146"/>
    </source>
</evidence>
<sequence>MSKQSSSPVLRFAPSPNGLLHLGHAFSALYTWQAASLLGGTALLRIEDIDAERSKPEFTAAILSDLHWLGLDWPEPVLHQSQHMDAYAEAGNRLRDHGLLYPCFCSRSEIAAAAEGTDPDGAPLYPGTCRHLDRGEQITRLERGDPVQFRLDTAKAMDRVGMLTFTVVGPLVTDRPQVRHARPERWGDVVLQRKGTPTSYHLSVVVDDAAQGITHVTRGRDMEAATDIHVLLQMLLGLPSPIYNFHRLILDDAGKKLAKSRGSESLRGLREQGWTPEDVRRAVGL</sequence>
<evidence type="ECO:0000256" key="3">
    <source>
        <dbReference type="ARBA" id="ARBA00022741"/>
    </source>
</evidence>
<dbReference type="GO" id="GO:0005524">
    <property type="term" value="F:ATP binding"/>
    <property type="evidence" value="ECO:0007669"/>
    <property type="project" value="UniProtKB-KW"/>
</dbReference>
<keyword evidence="5 7" id="KW-0067">ATP-binding</keyword>
<accession>A0A5B8LUP2</accession>
<evidence type="ECO:0000259" key="8">
    <source>
        <dbReference type="Pfam" id="PF00749"/>
    </source>
</evidence>
<dbReference type="GO" id="GO:0006424">
    <property type="term" value="P:glutamyl-tRNA aminoacylation"/>
    <property type="evidence" value="ECO:0007669"/>
    <property type="project" value="TreeGrafter"/>
</dbReference>
<dbReference type="InterPro" id="IPR020058">
    <property type="entry name" value="Glu/Gln-tRNA-synth_Ib_cat-dom"/>
</dbReference>
<keyword evidence="4" id="KW-0862">Zinc</keyword>
<evidence type="ECO:0000256" key="7">
    <source>
        <dbReference type="RuleBase" id="RU363037"/>
    </source>
</evidence>
<dbReference type="PRINTS" id="PR00987">
    <property type="entry name" value="TRNASYNTHGLU"/>
</dbReference>
<dbReference type="OrthoDB" id="9807503at2"/>
<dbReference type="InterPro" id="IPR000924">
    <property type="entry name" value="Glu/Gln-tRNA-synth"/>
</dbReference>
<evidence type="ECO:0000256" key="5">
    <source>
        <dbReference type="ARBA" id="ARBA00022840"/>
    </source>
</evidence>
<organism evidence="9 10">
    <name type="scientific">Devosia ginsengisoli</name>
    <dbReference type="NCBI Taxonomy" id="400770"/>
    <lineage>
        <taxon>Bacteria</taxon>
        <taxon>Pseudomonadati</taxon>
        <taxon>Pseudomonadota</taxon>
        <taxon>Alphaproteobacteria</taxon>
        <taxon>Hyphomicrobiales</taxon>
        <taxon>Devosiaceae</taxon>
        <taxon>Devosia</taxon>
    </lineage>
</organism>
<evidence type="ECO:0000256" key="4">
    <source>
        <dbReference type="ARBA" id="ARBA00022833"/>
    </source>
</evidence>
<keyword evidence="10" id="KW-1185">Reference proteome</keyword>
<dbReference type="InterPro" id="IPR001412">
    <property type="entry name" value="aa-tRNA-synth_I_CS"/>
</dbReference>
<dbReference type="Proteomes" id="UP000315364">
    <property type="component" value="Chromosome"/>
</dbReference>
<protein>
    <submittedName>
        <fullName evidence="9">tRNA glutamyl-Q(34) synthetase GluQRS</fullName>
        <ecNumber evidence="9">6.1.1.-</ecNumber>
    </submittedName>
</protein>
<keyword evidence="1 7" id="KW-0436">Ligase</keyword>
<dbReference type="EMBL" id="CP042304">
    <property type="protein sequence ID" value="QDZ11756.1"/>
    <property type="molecule type" value="Genomic_DNA"/>
</dbReference>
<dbReference type="GO" id="GO:0005829">
    <property type="term" value="C:cytosol"/>
    <property type="evidence" value="ECO:0007669"/>
    <property type="project" value="TreeGrafter"/>
</dbReference>
<dbReference type="PANTHER" id="PTHR43311:SF1">
    <property type="entry name" value="GLUTAMYL-Q TRNA(ASP) SYNTHETASE"/>
    <property type="match status" value="1"/>
</dbReference>
<dbReference type="InterPro" id="IPR014729">
    <property type="entry name" value="Rossmann-like_a/b/a_fold"/>
</dbReference>